<dbReference type="Pfam" id="PF00986">
    <property type="entry name" value="DNA_gyraseB_C"/>
    <property type="match status" value="1"/>
</dbReference>
<name>A0ABY8LUB4_9BACT</name>
<dbReference type="Gene3D" id="3.30.565.10">
    <property type="entry name" value="Histidine kinase-like ATPase, C-terminal domain"/>
    <property type="match status" value="1"/>
</dbReference>
<evidence type="ECO:0000256" key="3">
    <source>
        <dbReference type="ARBA" id="ARBA00012895"/>
    </source>
</evidence>
<comment type="cofactor">
    <cofactor evidence="2">
        <name>Mg(2+)</name>
        <dbReference type="ChEBI" id="CHEBI:18420"/>
    </cofactor>
</comment>
<evidence type="ECO:0000259" key="8">
    <source>
        <dbReference type="PROSITE" id="PS50880"/>
    </source>
</evidence>
<evidence type="ECO:0000256" key="5">
    <source>
        <dbReference type="ARBA" id="ARBA00022842"/>
    </source>
</evidence>
<feature type="domain" description="Toprim" evidence="8">
    <location>
        <begin position="418"/>
        <end position="532"/>
    </location>
</feature>
<dbReference type="PANTHER" id="PTHR45866">
    <property type="entry name" value="DNA GYRASE/TOPOISOMERASE SUBUNIT B"/>
    <property type="match status" value="1"/>
</dbReference>
<dbReference type="InterPro" id="IPR018522">
    <property type="entry name" value="TopoIIA_CS"/>
</dbReference>
<dbReference type="Pfam" id="PF00204">
    <property type="entry name" value="DNA_gyraseB"/>
    <property type="match status" value="1"/>
</dbReference>
<dbReference type="Pfam" id="PF02518">
    <property type="entry name" value="HATPase_c"/>
    <property type="match status" value="1"/>
</dbReference>
<keyword evidence="7 9" id="KW-0413">Isomerase</keyword>
<keyword evidence="6" id="KW-0238">DNA-binding</keyword>
<dbReference type="InterPro" id="IPR005740">
    <property type="entry name" value="ParE_type2"/>
</dbReference>
<keyword evidence="10" id="KW-1185">Reference proteome</keyword>
<dbReference type="SUPFAM" id="SSF55874">
    <property type="entry name" value="ATPase domain of HSP90 chaperone/DNA topoisomerase II/histidine kinase"/>
    <property type="match status" value="1"/>
</dbReference>
<dbReference type="Pfam" id="PF01751">
    <property type="entry name" value="Toprim"/>
    <property type="match status" value="1"/>
</dbReference>
<dbReference type="InterPro" id="IPR001241">
    <property type="entry name" value="Topo_IIA"/>
</dbReference>
<dbReference type="InterPro" id="IPR014721">
    <property type="entry name" value="Ribsml_uS5_D2-typ_fold_subgr"/>
</dbReference>
<keyword evidence="4" id="KW-0479">Metal-binding</keyword>
<dbReference type="PROSITE" id="PS00177">
    <property type="entry name" value="TOPOISOMERASE_II"/>
    <property type="match status" value="1"/>
</dbReference>
<keyword evidence="5" id="KW-0460">Magnesium</keyword>
<dbReference type="GO" id="GO:0003918">
    <property type="term" value="F:DNA topoisomerase type II (double strand cut, ATP-hydrolyzing) activity"/>
    <property type="evidence" value="ECO:0007669"/>
    <property type="project" value="UniProtKB-EC"/>
</dbReference>
<dbReference type="Gene3D" id="3.40.50.670">
    <property type="match status" value="1"/>
</dbReference>
<dbReference type="PRINTS" id="PR01159">
    <property type="entry name" value="DNAGYRASEB"/>
</dbReference>
<dbReference type="EC" id="5.6.2.2" evidence="3"/>
<proteinExistence type="predicted"/>
<dbReference type="InterPro" id="IPR013760">
    <property type="entry name" value="Topo_IIA-like_dom_sf"/>
</dbReference>
<accession>A0ABY8LUB4</accession>
<dbReference type="Gene3D" id="3.30.230.10">
    <property type="match status" value="1"/>
</dbReference>
<evidence type="ECO:0000256" key="1">
    <source>
        <dbReference type="ARBA" id="ARBA00000185"/>
    </source>
</evidence>
<dbReference type="InterPro" id="IPR013506">
    <property type="entry name" value="Topo_IIA_bsu_dom2"/>
</dbReference>
<dbReference type="InterPro" id="IPR003594">
    <property type="entry name" value="HATPase_dom"/>
</dbReference>
<evidence type="ECO:0000256" key="6">
    <source>
        <dbReference type="ARBA" id="ARBA00023125"/>
    </source>
</evidence>
<dbReference type="PANTHER" id="PTHR45866:SF12">
    <property type="entry name" value="DNA TOPOISOMERASE 4 SUBUNIT B"/>
    <property type="match status" value="1"/>
</dbReference>
<dbReference type="SMART" id="SM00433">
    <property type="entry name" value="TOP2c"/>
    <property type="match status" value="1"/>
</dbReference>
<evidence type="ECO:0000313" key="10">
    <source>
        <dbReference type="Proteomes" id="UP001179842"/>
    </source>
</evidence>
<sequence>MNYDASSLKVLKGLEGVRKRPGMYIGSTDVNGLHHLVWEIFDNAVDECLAGYAKKIEVTLKKDGSIIVEDDGRGIPIDKHSSGLSGVELVFTELHAGGKFSEGAYKTSGGLHGVGSSVVNALSKHLVVNVFKNGNNYETVFENGGSIKSRTKIIATTSKKGTKVHFMPDYEIFKKSKFSFETISERLRESSFLLKNVVIKVNDENTSQSEEFKHENGIKAFIEFINDSKVAVNKEIATFADNKNKIEVEFGFQYTDSYSESIISFVNNVKTKDGGTHESAAKSAFTKVFNDYAQEKNILKGKNNGFDGSDIREGLTLVLSLKIPESILEFVGQTKDKLGTPEAKNIVEEVVSRELKFWINENKDQTTKILDKIKRSYDARNAARLARAEVRKTKSALNEKKILSGKLTPAQSKKPEEKEIFLVEGDSAGGSAKLGRDKKTQAVLPLRGKVINAEKSKLVDILSNEEIASIINTIGAGIGSDFNVKNSQYGKIIIMTDADTDGAHIQILLLTFFFRYMKDLIKNGMVYIAQPPLYKISRKNKNEVLYAWTDEELKEILKEKPNSEIQRYKGLGEMNAEQLWETTMDPQTRTLIQVSIEDVAIVERRVSILMGDKIELRKEWINKNVDFSLEDDFDININKGAD</sequence>
<dbReference type="PRINTS" id="PR00418">
    <property type="entry name" value="TPI2FAMILY"/>
</dbReference>
<dbReference type="RefSeq" id="WP_280102133.1">
    <property type="nucleotide sequence ID" value="NZ_CP122979.1"/>
</dbReference>
<gene>
    <name evidence="9" type="primary">parE</name>
    <name evidence="9" type="ORF">QEG99_00925</name>
</gene>
<dbReference type="SMART" id="SM00387">
    <property type="entry name" value="HATPase_c"/>
    <property type="match status" value="1"/>
</dbReference>
<dbReference type="SUPFAM" id="SSF56719">
    <property type="entry name" value="Type II DNA topoisomerase"/>
    <property type="match status" value="1"/>
</dbReference>
<organism evidence="9 10">
    <name type="scientific">Mesomycoplasma lagogenitalium</name>
    <dbReference type="NCBI Taxonomy" id="171286"/>
    <lineage>
        <taxon>Bacteria</taxon>
        <taxon>Bacillati</taxon>
        <taxon>Mycoplasmatota</taxon>
        <taxon>Mycoplasmoidales</taxon>
        <taxon>Metamycoplasmataceae</taxon>
        <taxon>Mesomycoplasma</taxon>
    </lineage>
</organism>
<dbReference type="NCBIfam" id="TIGR01058">
    <property type="entry name" value="parE_Gpos"/>
    <property type="match status" value="1"/>
</dbReference>
<evidence type="ECO:0000313" key="9">
    <source>
        <dbReference type="EMBL" id="WGI36830.1"/>
    </source>
</evidence>
<dbReference type="CDD" id="cd16928">
    <property type="entry name" value="HATPase_GyrB-like"/>
    <property type="match status" value="1"/>
</dbReference>
<evidence type="ECO:0000256" key="7">
    <source>
        <dbReference type="ARBA" id="ARBA00023235"/>
    </source>
</evidence>
<dbReference type="EMBL" id="CP122979">
    <property type="protein sequence ID" value="WGI36830.1"/>
    <property type="molecule type" value="Genomic_DNA"/>
</dbReference>
<dbReference type="CDD" id="cd00822">
    <property type="entry name" value="TopoII_Trans_DNA_gyrase"/>
    <property type="match status" value="1"/>
</dbReference>
<dbReference type="InterPro" id="IPR036890">
    <property type="entry name" value="HATPase_C_sf"/>
</dbReference>
<dbReference type="Proteomes" id="UP001179842">
    <property type="component" value="Chromosome"/>
</dbReference>
<dbReference type="NCBIfam" id="NF004189">
    <property type="entry name" value="PRK05644.1"/>
    <property type="match status" value="1"/>
</dbReference>
<dbReference type="InterPro" id="IPR000565">
    <property type="entry name" value="Topo_IIA_B"/>
</dbReference>
<dbReference type="InterPro" id="IPR006171">
    <property type="entry name" value="TOPRIM_dom"/>
</dbReference>
<dbReference type="PROSITE" id="PS50880">
    <property type="entry name" value="TOPRIM"/>
    <property type="match status" value="1"/>
</dbReference>
<reference evidence="9" key="1">
    <citation type="submission" date="2023-04" db="EMBL/GenBank/DDBJ databases">
        <title>Completed genome of Mycoplasma lagogenitalium type strain 12MS.</title>
        <authorList>
            <person name="Spergser J."/>
        </authorList>
    </citation>
    <scope>NUCLEOTIDE SEQUENCE</scope>
    <source>
        <strain evidence="9">12MS</strain>
    </source>
</reference>
<dbReference type="InterPro" id="IPR002288">
    <property type="entry name" value="DNA_gyrase_B_C"/>
</dbReference>
<protein>
    <recommendedName>
        <fullName evidence="3">DNA topoisomerase (ATP-hydrolyzing)</fullName>
        <ecNumber evidence="3">5.6.2.2</ecNumber>
    </recommendedName>
</protein>
<dbReference type="InterPro" id="IPR013759">
    <property type="entry name" value="Topo_IIA_B_C"/>
</dbReference>
<dbReference type="SUPFAM" id="SSF54211">
    <property type="entry name" value="Ribosomal protein S5 domain 2-like"/>
    <property type="match status" value="1"/>
</dbReference>
<evidence type="ECO:0000256" key="4">
    <source>
        <dbReference type="ARBA" id="ARBA00022723"/>
    </source>
</evidence>
<dbReference type="InterPro" id="IPR020568">
    <property type="entry name" value="Ribosomal_Su5_D2-typ_SF"/>
</dbReference>
<evidence type="ECO:0000256" key="2">
    <source>
        <dbReference type="ARBA" id="ARBA00001946"/>
    </source>
</evidence>
<comment type="catalytic activity">
    <reaction evidence="1">
        <text>ATP-dependent breakage, passage and rejoining of double-stranded DNA.</text>
        <dbReference type="EC" id="5.6.2.2"/>
    </reaction>
</comment>